<accession>A0A662Z0W4</accession>
<keyword evidence="7 8" id="KW-0472">Membrane</keyword>
<proteinExistence type="inferred from homology"/>
<dbReference type="Gene3D" id="1.10.1760.20">
    <property type="match status" value="1"/>
</dbReference>
<evidence type="ECO:0000256" key="8">
    <source>
        <dbReference type="PIRNR" id="PIRNR037778"/>
    </source>
</evidence>
<evidence type="ECO:0000256" key="7">
    <source>
        <dbReference type="ARBA" id="ARBA00023136"/>
    </source>
</evidence>
<dbReference type="PANTHER" id="PTHR38438:SF1">
    <property type="entry name" value="RIBOFLAVIN TRANSPORTER RIBU"/>
    <property type="match status" value="1"/>
</dbReference>
<dbReference type="OrthoDB" id="9809216at2"/>
<sequence length="185" mass="20230">MKRSSVKTLTLISILGTISFILMLIQVPLPFLPPFLTVDLSDVPAFIGFILFGWIPGLAIIGLKILIYGILISSEPVGPIANLLASLSMLVPVYFIYLKNKTTKGLIIGFVVGILSLTVMMSLLNYFVFLPAYGAIVDLTDIVENVRMIVAASIIPFNIVKGLIIAIVSYFVYIKLIPKLKSVLK</sequence>
<evidence type="ECO:0000256" key="6">
    <source>
        <dbReference type="ARBA" id="ARBA00022989"/>
    </source>
</evidence>
<comment type="similarity">
    <text evidence="2 8">Belongs to the prokaryotic riboflavin transporter (P-RFT) (TC 2.A.87) family.</text>
</comment>
<feature type="transmembrane region" description="Helical" evidence="9">
    <location>
        <begin position="148"/>
        <end position="173"/>
    </location>
</feature>
<dbReference type="InterPro" id="IPR025720">
    <property type="entry name" value="RibU"/>
</dbReference>
<protein>
    <recommendedName>
        <fullName evidence="8">Riboflavin transporter</fullName>
    </recommendedName>
</protein>
<keyword evidence="4 8" id="KW-1003">Cell membrane</keyword>
<keyword evidence="11" id="KW-1185">Reference proteome</keyword>
<evidence type="ECO:0000256" key="1">
    <source>
        <dbReference type="ARBA" id="ARBA00004651"/>
    </source>
</evidence>
<dbReference type="GO" id="GO:0032217">
    <property type="term" value="F:riboflavin transmembrane transporter activity"/>
    <property type="evidence" value="ECO:0007669"/>
    <property type="project" value="UniProtKB-UniRule"/>
</dbReference>
<keyword evidence="3 8" id="KW-0813">Transport</keyword>
<dbReference type="Proteomes" id="UP000243605">
    <property type="component" value="Unassembled WGS sequence"/>
</dbReference>
<feature type="transmembrane region" description="Helical" evidence="9">
    <location>
        <begin position="77"/>
        <end position="98"/>
    </location>
</feature>
<dbReference type="InterPro" id="IPR024529">
    <property type="entry name" value="ECF_trnsprt_substrate-spec"/>
</dbReference>
<reference evidence="10 11" key="1">
    <citation type="submission" date="2016-10" db="EMBL/GenBank/DDBJ databases">
        <authorList>
            <person name="Varghese N."/>
            <person name="Submissions S."/>
        </authorList>
    </citation>
    <scope>NUCLEOTIDE SEQUENCE [LARGE SCALE GENOMIC DNA]</scope>
    <source>
        <strain evidence="10 11">IBRC-M10081</strain>
    </source>
</reference>
<dbReference type="Pfam" id="PF12822">
    <property type="entry name" value="ECF_trnsprt"/>
    <property type="match status" value="1"/>
</dbReference>
<evidence type="ECO:0000313" key="11">
    <source>
        <dbReference type="Proteomes" id="UP000243605"/>
    </source>
</evidence>
<dbReference type="GO" id="GO:0005886">
    <property type="term" value="C:plasma membrane"/>
    <property type="evidence" value="ECO:0007669"/>
    <property type="project" value="UniProtKB-SubCell"/>
</dbReference>
<name>A0A662Z0W4_9STAP</name>
<dbReference type="PIRSF" id="PIRSF037778">
    <property type="entry name" value="UCP037778_transp_RibU"/>
    <property type="match status" value="1"/>
</dbReference>
<feature type="transmembrane region" description="Helical" evidence="9">
    <location>
        <begin position="45"/>
        <end position="71"/>
    </location>
</feature>
<evidence type="ECO:0000256" key="9">
    <source>
        <dbReference type="SAM" id="Phobius"/>
    </source>
</evidence>
<feature type="transmembrane region" description="Helical" evidence="9">
    <location>
        <begin position="105"/>
        <end position="128"/>
    </location>
</feature>
<dbReference type="PANTHER" id="PTHR38438">
    <property type="entry name" value="RIBOFLAVIN TRANSPORTER RIBU"/>
    <property type="match status" value="1"/>
</dbReference>
<comment type="function">
    <text evidence="8">Probably a riboflavin-binding protein that interacts with the energy-coupling factor (ECF) ABC-transporter complex.</text>
</comment>
<evidence type="ECO:0000256" key="4">
    <source>
        <dbReference type="ARBA" id="ARBA00022475"/>
    </source>
</evidence>
<feature type="transmembrane region" description="Helical" evidence="9">
    <location>
        <begin position="12"/>
        <end position="33"/>
    </location>
</feature>
<dbReference type="RefSeq" id="WP_091473352.1">
    <property type="nucleotide sequence ID" value="NZ_FOIT01000001.1"/>
</dbReference>
<dbReference type="AlphaFoldDB" id="A0A662Z0W4"/>
<evidence type="ECO:0000256" key="5">
    <source>
        <dbReference type="ARBA" id="ARBA00022692"/>
    </source>
</evidence>
<keyword evidence="6 9" id="KW-1133">Transmembrane helix</keyword>
<comment type="subcellular location">
    <subcellularLocation>
        <location evidence="1">Cell membrane</location>
        <topology evidence="1">Multi-pass membrane protein</topology>
    </subcellularLocation>
</comment>
<keyword evidence="5 9" id="KW-0812">Transmembrane</keyword>
<evidence type="ECO:0000256" key="2">
    <source>
        <dbReference type="ARBA" id="ARBA00005540"/>
    </source>
</evidence>
<evidence type="ECO:0000313" key="10">
    <source>
        <dbReference type="EMBL" id="SEV83784.1"/>
    </source>
</evidence>
<gene>
    <name evidence="10" type="ORF">SAMN05192557_0372</name>
</gene>
<organism evidence="10 11">
    <name type="scientific">Aliicoccus persicus</name>
    <dbReference type="NCBI Taxonomy" id="930138"/>
    <lineage>
        <taxon>Bacteria</taxon>
        <taxon>Bacillati</taxon>
        <taxon>Bacillota</taxon>
        <taxon>Bacilli</taxon>
        <taxon>Bacillales</taxon>
        <taxon>Staphylococcaceae</taxon>
        <taxon>Aliicoccus</taxon>
    </lineage>
</organism>
<evidence type="ECO:0000256" key="3">
    <source>
        <dbReference type="ARBA" id="ARBA00022448"/>
    </source>
</evidence>
<dbReference type="EMBL" id="FOIT01000001">
    <property type="protein sequence ID" value="SEV83784.1"/>
    <property type="molecule type" value="Genomic_DNA"/>
</dbReference>